<reference evidence="2 3" key="2">
    <citation type="submission" date="2018-11" db="EMBL/GenBank/DDBJ databases">
        <authorList>
            <consortium name="Pathogen Informatics"/>
        </authorList>
    </citation>
    <scope>NUCLEOTIDE SEQUENCE [LARGE SCALE GENOMIC DNA]</scope>
</reference>
<evidence type="ECO:0000313" key="3">
    <source>
        <dbReference type="Proteomes" id="UP000276776"/>
    </source>
</evidence>
<evidence type="ECO:0000313" key="4">
    <source>
        <dbReference type="WBParaSite" id="TCLT_0000263701-mRNA-1"/>
    </source>
</evidence>
<protein>
    <submittedName>
        <fullName evidence="4">C2H2-type domain-containing protein</fullName>
    </submittedName>
</protein>
<organism evidence="4">
    <name type="scientific">Thelazia callipaeda</name>
    <name type="common">Oriental eyeworm</name>
    <name type="synonym">Parasitic nematode</name>
    <dbReference type="NCBI Taxonomy" id="103827"/>
    <lineage>
        <taxon>Eukaryota</taxon>
        <taxon>Metazoa</taxon>
        <taxon>Ecdysozoa</taxon>
        <taxon>Nematoda</taxon>
        <taxon>Chromadorea</taxon>
        <taxon>Rhabditida</taxon>
        <taxon>Spirurina</taxon>
        <taxon>Spiruromorpha</taxon>
        <taxon>Thelazioidea</taxon>
        <taxon>Thelaziidae</taxon>
        <taxon>Thelazia</taxon>
    </lineage>
</organism>
<dbReference type="Proteomes" id="UP000276776">
    <property type="component" value="Unassembled WGS sequence"/>
</dbReference>
<sequence length="380" mass="41927">MISNNRLELHQPVILSNCDSVGNRNYIPQENCSENLNQMAQFRFADSYRRTPQISVTGRSELNPMGSNSAVGNVQVSTHKNASSNGVDPICPYCDRFISHYKGNIRRHMNQCVKSARNGGKLRKKDAALKQFTSGISQFGEGCSEAAYSDSYQPHALETSLAEKNAWMDRSVTITEQSQTTKSKSYSIKKDRNTDDSFRCPLCDFSTIYKGNMKRHLSTCHGLQDDDLKDGCIDKLKCKEAMNLRAENATRSRRSKNYLKSTPKSVDINPKNGSTPATSRMPEMITNASSSSAQLIPPTNICKEPSLSTDCSFNGSLTLEVGSLDSSSKTIEVPVDGSIQLVKSNTIDETIEAVIANGNENLLDHITSNGYLMSEPKYSV</sequence>
<gene>
    <name evidence="2" type="ORF">TCLT_LOCUS2638</name>
</gene>
<evidence type="ECO:0000256" key="1">
    <source>
        <dbReference type="SAM" id="MobiDB-lite"/>
    </source>
</evidence>
<reference evidence="4" key="1">
    <citation type="submission" date="2017-02" db="UniProtKB">
        <authorList>
            <consortium name="WormBaseParasite"/>
        </authorList>
    </citation>
    <scope>IDENTIFICATION</scope>
</reference>
<dbReference type="AlphaFoldDB" id="A0A0N5CQY7"/>
<dbReference type="OrthoDB" id="5843400at2759"/>
<dbReference type="WBParaSite" id="TCLT_0000263701-mRNA-1">
    <property type="protein sequence ID" value="TCLT_0000263701-mRNA-1"/>
    <property type="gene ID" value="TCLT_0000263701"/>
</dbReference>
<evidence type="ECO:0000313" key="2">
    <source>
        <dbReference type="EMBL" id="VDM98708.1"/>
    </source>
</evidence>
<proteinExistence type="predicted"/>
<feature type="region of interest" description="Disordered" evidence="1">
    <location>
        <begin position="261"/>
        <end position="281"/>
    </location>
</feature>
<name>A0A0N5CQY7_THECL</name>
<keyword evidence="3" id="KW-1185">Reference proteome</keyword>
<dbReference type="Pfam" id="PF13909">
    <property type="entry name" value="zf-H2C2_5"/>
    <property type="match status" value="1"/>
</dbReference>
<dbReference type="STRING" id="103827.A0A0N5CQY7"/>
<accession>A0A0N5CQY7</accession>
<dbReference type="EMBL" id="UYYF01000601">
    <property type="protein sequence ID" value="VDM98708.1"/>
    <property type="molecule type" value="Genomic_DNA"/>
</dbReference>